<name>A0ABT3HHJ1_9HYPH</name>
<sequence>MTDKVQSLAMARSVAACDNTLISPPECLEEAAREIRSGERACTSVFVLTLDAGLDGDEFGVGYYASNLKASQMLAMLEVMKARVLTSMGHIAAPEQ</sequence>
<evidence type="ECO:0000313" key="1">
    <source>
        <dbReference type="EMBL" id="MCW2309721.1"/>
    </source>
</evidence>
<dbReference type="RefSeq" id="WP_264603299.1">
    <property type="nucleotide sequence ID" value="NZ_JAOQNS010000014.1"/>
</dbReference>
<protein>
    <submittedName>
        <fullName evidence="1">Uncharacterized protein</fullName>
    </submittedName>
</protein>
<gene>
    <name evidence="1" type="ORF">M2319_004080</name>
</gene>
<comment type="caution">
    <text evidence="1">The sequence shown here is derived from an EMBL/GenBank/DDBJ whole genome shotgun (WGS) entry which is preliminary data.</text>
</comment>
<accession>A0ABT3HHJ1</accession>
<dbReference type="EMBL" id="JAOQNS010000014">
    <property type="protein sequence ID" value="MCW2309721.1"/>
    <property type="molecule type" value="Genomic_DNA"/>
</dbReference>
<proteinExistence type="predicted"/>
<dbReference type="Proteomes" id="UP001209755">
    <property type="component" value="Unassembled WGS sequence"/>
</dbReference>
<keyword evidence="2" id="KW-1185">Reference proteome</keyword>
<reference evidence="2" key="1">
    <citation type="submission" date="2023-07" db="EMBL/GenBank/DDBJ databases">
        <title>Genome sequencing of Purple Non-Sulfur Bacteria from various extreme environments.</title>
        <authorList>
            <person name="Mayer M."/>
        </authorList>
    </citation>
    <scope>NUCLEOTIDE SEQUENCE [LARGE SCALE GENOMIC DNA]</scope>
    <source>
        <strain evidence="2">DSM 17935</strain>
    </source>
</reference>
<organism evidence="1 2">
    <name type="scientific">Rhodobium gokarnense</name>
    <dbReference type="NCBI Taxonomy" id="364296"/>
    <lineage>
        <taxon>Bacteria</taxon>
        <taxon>Pseudomonadati</taxon>
        <taxon>Pseudomonadota</taxon>
        <taxon>Alphaproteobacteria</taxon>
        <taxon>Hyphomicrobiales</taxon>
        <taxon>Rhodobiaceae</taxon>
        <taxon>Rhodobium</taxon>
    </lineage>
</organism>
<evidence type="ECO:0000313" key="2">
    <source>
        <dbReference type="Proteomes" id="UP001209755"/>
    </source>
</evidence>